<dbReference type="Proteomes" id="UP000199548">
    <property type="component" value="Unassembled WGS sequence"/>
</dbReference>
<protein>
    <submittedName>
        <fullName evidence="2">SnoaL-like domain-containing protein</fullName>
    </submittedName>
</protein>
<name>A0A1I3EK48_9BURK</name>
<feature type="domain" description="SnoaL-like" evidence="1">
    <location>
        <begin position="2"/>
        <end position="119"/>
    </location>
</feature>
<dbReference type="RefSeq" id="WP_170275651.1">
    <property type="nucleotide sequence ID" value="NZ_CP041743.1"/>
</dbReference>
<evidence type="ECO:0000313" key="3">
    <source>
        <dbReference type="Proteomes" id="UP000199548"/>
    </source>
</evidence>
<dbReference type="InterPro" id="IPR032710">
    <property type="entry name" value="NTF2-like_dom_sf"/>
</dbReference>
<reference evidence="2 3" key="1">
    <citation type="submission" date="2016-10" db="EMBL/GenBank/DDBJ databases">
        <authorList>
            <person name="de Groot N.N."/>
        </authorList>
    </citation>
    <scope>NUCLEOTIDE SEQUENCE [LARGE SCALE GENOMIC DNA]</scope>
    <source>
        <strain evidence="2 3">LMG 23650</strain>
    </source>
</reference>
<proteinExistence type="predicted"/>
<dbReference type="InterPro" id="IPR037401">
    <property type="entry name" value="SnoaL-like"/>
</dbReference>
<organism evidence="2 3">
    <name type="scientific">Paraburkholderia megapolitana</name>
    <dbReference type="NCBI Taxonomy" id="420953"/>
    <lineage>
        <taxon>Bacteria</taxon>
        <taxon>Pseudomonadati</taxon>
        <taxon>Pseudomonadota</taxon>
        <taxon>Betaproteobacteria</taxon>
        <taxon>Burkholderiales</taxon>
        <taxon>Burkholderiaceae</taxon>
        <taxon>Paraburkholderia</taxon>
    </lineage>
</organism>
<dbReference type="SUPFAM" id="SSF54427">
    <property type="entry name" value="NTF2-like"/>
    <property type="match status" value="1"/>
</dbReference>
<dbReference type="Gene3D" id="3.10.450.50">
    <property type="match status" value="1"/>
</dbReference>
<dbReference type="Pfam" id="PF13577">
    <property type="entry name" value="SnoaL_4"/>
    <property type="match status" value="1"/>
</dbReference>
<keyword evidence="3" id="KW-1185">Reference proteome</keyword>
<dbReference type="AlphaFoldDB" id="A0A1I3EK48"/>
<gene>
    <name evidence="2" type="ORF">SAMN05192543_101918</name>
</gene>
<accession>A0A1I3EK48</accession>
<sequence>MSDITEITQLILRERQGRDRGWWAQMEECYHSESVVSISWLRSSGADFVARSKEIHSRGIRPVHRLSPPVVHINRDRAVVEVPTSISLRTLIHGVDADLESSVRNLYQVERHDSNWKIMFLTCIYERDMLTPAMPGTSLDLDIEQLARFRKSYRCLAYHLSLEGHSVPDSLFGDDIPEPVDALYASAFDWMRTQVSRSDRL</sequence>
<dbReference type="EMBL" id="FOQU01000001">
    <property type="protein sequence ID" value="SFH99190.1"/>
    <property type="molecule type" value="Genomic_DNA"/>
</dbReference>
<evidence type="ECO:0000313" key="2">
    <source>
        <dbReference type="EMBL" id="SFH99190.1"/>
    </source>
</evidence>
<dbReference type="STRING" id="420953.SAMN05192543_101918"/>
<evidence type="ECO:0000259" key="1">
    <source>
        <dbReference type="Pfam" id="PF13577"/>
    </source>
</evidence>